<dbReference type="STRING" id="27342.A0A0H2RXI7"/>
<dbReference type="InterPro" id="IPR027486">
    <property type="entry name" value="Ribosomal_uS10_dom"/>
</dbReference>
<organism evidence="5 6">
    <name type="scientific">Schizopora paradoxa</name>
    <dbReference type="NCBI Taxonomy" id="27342"/>
    <lineage>
        <taxon>Eukaryota</taxon>
        <taxon>Fungi</taxon>
        <taxon>Dikarya</taxon>
        <taxon>Basidiomycota</taxon>
        <taxon>Agaricomycotina</taxon>
        <taxon>Agaricomycetes</taxon>
        <taxon>Hymenochaetales</taxon>
        <taxon>Schizoporaceae</taxon>
        <taxon>Schizopora</taxon>
    </lineage>
</organism>
<evidence type="ECO:0000313" key="6">
    <source>
        <dbReference type="Proteomes" id="UP000053477"/>
    </source>
</evidence>
<dbReference type="SMART" id="SM01403">
    <property type="entry name" value="Ribosomal_S10"/>
    <property type="match status" value="1"/>
</dbReference>
<keyword evidence="3" id="KW-0687">Ribonucleoprotein</keyword>
<dbReference type="EMBL" id="KQ085911">
    <property type="protein sequence ID" value="KLO16825.1"/>
    <property type="molecule type" value="Genomic_DNA"/>
</dbReference>
<dbReference type="GO" id="GO:1990904">
    <property type="term" value="C:ribonucleoprotein complex"/>
    <property type="evidence" value="ECO:0007669"/>
    <property type="project" value="UniProtKB-KW"/>
</dbReference>
<dbReference type="GO" id="GO:0005840">
    <property type="term" value="C:ribosome"/>
    <property type="evidence" value="ECO:0007669"/>
    <property type="project" value="UniProtKB-KW"/>
</dbReference>
<evidence type="ECO:0000259" key="4">
    <source>
        <dbReference type="SMART" id="SM01403"/>
    </source>
</evidence>
<dbReference type="OrthoDB" id="366214at2759"/>
<proteinExistence type="inferred from homology"/>
<reference evidence="5 6" key="1">
    <citation type="submission" date="2015-04" db="EMBL/GenBank/DDBJ databases">
        <title>Complete genome sequence of Schizopora paradoxa KUC8140, a cosmopolitan wood degrader in East Asia.</title>
        <authorList>
            <consortium name="DOE Joint Genome Institute"/>
            <person name="Min B."/>
            <person name="Park H."/>
            <person name="Jang Y."/>
            <person name="Kim J.-J."/>
            <person name="Kim K.H."/>
            <person name="Pangilinan J."/>
            <person name="Lipzen A."/>
            <person name="Riley R."/>
            <person name="Grigoriev I.V."/>
            <person name="Spatafora J.W."/>
            <person name="Choi I.-G."/>
        </authorList>
    </citation>
    <scope>NUCLEOTIDE SEQUENCE [LARGE SCALE GENOMIC DNA]</scope>
    <source>
        <strain evidence="5 6">KUC8140</strain>
    </source>
</reference>
<dbReference type="PANTHER" id="PTHR11700">
    <property type="entry name" value="30S RIBOSOMAL PROTEIN S10 FAMILY MEMBER"/>
    <property type="match status" value="1"/>
</dbReference>
<sequence length="241" mass="26851">MLKATTSAILRAERCYVSSSKVVLTQCKRTLTTEVPSRASRPTALETPSQQIRGFEREQASKILHGRAVLPPVFHPQTNGVPVALLQLRSYHPELLGLFSHFATHAAAALALPVSRPAPLPTKRSLWTVPKGPFVHKKSQENFERKVYGRVIKAWDGDESVVQRWINYLGMYPCPGVGMRFVRWVRAPVGVGRAVSEEMLVGSGKDGISKTDRAQMEDVARRIIKEEMEAAGLKSKKEIRQ</sequence>
<evidence type="ECO:0000256" key="3">
    <source>
        <dbReference type="ARBA" id="ARBA00023274"/>
    </source>
</evidence>
<evidence type="ECO:0000256" key="2">
    <source>
        <dbReference type="ARBA" id="ARBA00022980"/>
    </source>
</evidence>
<dbReference type="GO" id="GO:0003735">
    <property type="term" value="F:structural constituent of ribosome"/>
    <property type="evidence" value="ECO:0007669"/>
    <property type="project" value="InterPro"/>
</dbReference>
<dbReference type="Gene3D" id="3.30.70.600">
    <property type="entry name" value="Ribosomal protein S10 domain"/>
    <property type="match status" value="1"/>
</dbReference>
<evidence type="ECO:0000313" key="5">
    <source>
        <dbReference type="EMBL" id="KLO16825.1"/>
    </source>
</evidence>
<dbReference type="InParanoid" id="A0A0H2RXI7"/>
<dbReference type="Pfam" id="PF00338">
    <property type="entry name" value="Ribosomal_S10"/>
    <property type="match status" value="1"/>
</dbReference>
<keyword evidence="6" id="KW-1185">Reference proteome</keyword>
<dbReference type="PRINTS" id="PR00971">
    <property type="entry name" value="RIBOSOMALS10"/>
</dbReference>
<dbReference type="GO" id="GO:0006412">
    <property type="term" value="P:translation"/>
    <property type="evidence" value="ECO:0007669"/>
    <property type="project" value="InterPro"/>
</dbReference>
<keyword evidence="2 5" id="KW-0689">Ribosomal protein</keyword>
<name>A0A0H2RXI7_9AGAM</name>
<feature type="domain" description="Small ribosomal subunit protein uS10" evidence="4">
    <location>
        <begin position="85"/>
        <end position="182"/>
    </location>
</feature>
<dbReference type="HAMAP" id="MF_00508">
    <property type="entry name" value="Ribosomal_uS10"/>
    <property type="match status" value="1"/>
</dbReference>
<dbReference type="Proteomes" id="UP000053477">
    <property type="component" value="Unassembled WGS sequence"/>
</dbReference>
<comment type="similarity">
    <text evidence="1">Belongs to the universal ribosomal protein uS10 family.</text>
</comment>
<dbReference type="SUPFAM" id="SSF54999">
    <property type="entry name" value="Ribosomal protein S10"/>
    <property type="match status" value="1"/>
</dbReference>
<dbReference type="InterPro" id="IPR036838">
    <property type="entry name" value="Ribosomal_uS10_dom_sf"/>
</dbReference>
<accession>A0A0H2RXI7</accession>
<dbReference type="InterPro" id="IPR001848">
    <property type="entry name" value="Ribosomal_uS10"/>
</dbReference>
<protein>
    <submittedName>
        <fullName evidence="5">Ribosomal protein S10</fullName>
    </submittedName>
</protein>
<gene>
    <name evidence="5" type="ORF">SCHPADRAFT_937533</name>
</gene>
<evidence type="ECO:0000256" key="1">
    <source>
        <dbReference type="ARBA" id="ARBA00007102"/>
    </source>
</evidence>
<dbReference type="AlphaFoldDB" id="A0A0H2RXI7"/>